<comment type="caution">
    <text evidence="1">The sequence shown here is derived from an EMBL/GenBank/DDBJ whole genome shotgun (WGS) entry which is preliminary data.</text>
</comment>
<name>A0A7Z7NEV9_XANCH</name>
<dbReference type="AlphaFoldDB" id="A0A7Z7NEV9"/>
<sequence>MRSQTLLLCFQLLQLRLFSGFQTFAALAQLPL</sequence>
<dbReference type="Proteomes" id="UP000234345">
    <property type="component" value="Unassembled WGS sequence"/>
</dbReference>
<accession>A0A7Z7NEV9</accession>
<evidence type="ECO:0000313" key="1">
    <source>
        <dbReference type="EMBL" id="SOO22120.1"/>
    </source>
</evidence>
<gene>
    <name evidence="1" type="ORF">XFF6991_110008</name>
</gene>
<dbReference type="EMBL" id="OCZC01000009">
    <property type="protein sequence ID" value="SOO22120.1"/>
    <property type="molecule type" value="Genomic_DNA"/>
</dbReference>
<organism evidence="1 2">
    <name type="scientific">Xanthomonas campestris pv. phaseoli</name>
    <dbReference type="NCBI Taxonomy" id="317013"/>
    <lineage>
        <taxon>Bacteria</taxon>
        <taxon>Pseudomonadati</taxon>
        <taxon>Pseudomonadota</taxon>
        <taxon>Gammaproteobacteria</taxon>
        <taxon>Lysobacterales</taxon>
        <taxon>Lysobacteraceae</taxon>
        <taxon>Xanthomonas</taxon>
    </lineage>
</organism>
<proteinExistence type="predicted"/>
<evidence type="ECO:0000313" key="2">
    <source>
        <dbReference type="Proteomes" id="UP000234345"/>
    </source>
</evidence>
<reference evidence="1 2" key="1">
    <citation type="submission" date="2017-10" db="EMBL/GenBank/DDBJ databases">
        <authorList>
            <person name="Regsiter A."/>
            <person name="William W."/>
        </authorList>
    </citation>
    <scope>NUCLEOTIDE SEQUENCE [LARGE SCALE GENOMIC DNA]</scope>
    <source>
        <strain evidence="1 2">CFBP6991</strain>
    </source>
</reference>
<protein>
    <submittedName>
        <fullName evidence="1">Uncharacterized protein</fullName>
    </submittedName>
</protein>